<dbReference type="Gene3D" id="3.40.250.10">
    <property type="entry name" value="Rhodanese-like domain"/>
    <property type="match status" value="1"/>
</dbReference>
<evidence type="ECO:0000313" key="5">
    <source>
        <dbReference type="Proteomes" id="UP000002009"/>
    </source>
</evidence>
<dbReference type="EMBL" id="CP001326">
    <property type="protein sequence ID" value="ACO63721.1"/>
    <property type="molecule type" value="Genomic_DNA"/>
</dbReference>
<dbReference type="InterPro" id="IPR043186">
    <property type="entry name" value="Str14"/>
</dbReference>
<name>C1E5Z6_MICCC</name>
<dbReference type="InParanoid" id="C1E5Z6"/>
<dbReference type="OMA" id="ANSPINW"/>
<feature type="compositionally biased region" description="Low complexity" evidence="1">
    <location>
        <begin position="1"/>
        <end position="32"/>
    </location>
</feature>
<dbReference type="KEGG" id="mis:MICPUN_58490"/>
<dbReference type="GeneID" id="8243369"/>
<accession>C1E5Z6</accession>
<protein>
    <recommendedName>
        <fullName evidence="3">Rhodanese domain-containing protein</fullName>
    </recommendedName>
</protein>
<feature type="transmembrane region" description="Helical" evidence="2">
    <location>
        <begin position="280"/>
        <end position="302"/>
    </location>
</feature>
<keyword evidence="2" id="KW-1133">Transmembrane helix</keyword>
<evidence type="ECO:0000313" key="4">
    <source>
        <dbReference type="EMBL" id="ACO63721.1"/>
    </source>
</evidence>
<feature type="region of interest" description="Disordered" evidence="1">
    <location>
        <begin position="209"/>
        <end position="235"/>
    </location>
</feature>
<evidence type="ECO:0000256" key="2">
    <source>
        <dbReference type="SAM" id="Phobius"/>
    </source>
</evidence>
<dbReference type="SMART" id="SM00450">
    <property type="entry name" value="RHOD"/>
    <property type="match status" value="1"/>
</dbReference>
<dbReference type="OrthoDB" id="496335at2759"/>
<sequence length="347" mass="38128">MSLPLAASASTRASGASASRPRAPATAPATAHRPARARGGRPSQKLQHPNHIASRRRGSTTRRAAIAADTAESDAADGVVPAFGEGSPAWPLVHADLKSGKFGKVRTVSVADAKDLMARGASLADVRPRIEFEEFRAGVDGDDSLDVRNVPYMVPHRSVAKRWQGYLLCTKDGLKERDWRFTRSFAERFPDKSAPIVVGCKTGGDIGMEPIRIETDPSTGRARQVIPEGSSQYGDRSKSNSLMAIYELQQAGYTNLYHLDGGVTKWCVDGERHQGDPYKFYFHPTILPGILFQLIMVEGIVVRSNMAYVKKFHPESYDQINDTNALYGIINDLIANSPINWMFDYYS</sequence>
<dbReference type="InterPro" id="IPR001763">
    <property type="entry name" value="Rhodanese-like_dom"/>
</dbReference>
<keyword evidence="5" id="KW-1185">Reference proteome</keyword>
<feature type="region of interest" description="Disordered" evidence="1">
    <location>
        <begin position="1"/>
        <end position="63"/>
    </location>
</feature>
<organism evidence="4 5">
    <name type="scientific">Micromonas commoda (strain RCC299 / NOUM17 / CCMP2709)</name>
    <name type="common">Picoplanktonic green alga</name>
    <dbReference type="NCBI Taxonomy" id="296587"/>
    <lineage>
        <taxon>Eukaryota</taxon>
        <taxon>Viridiplantae</taxon>
        <taxon>Chlorophyta</taxon>
        <taxon>Mamiellophyceae</taxon>
        <taxon>Mamiellales</taxon>
        <taxon>Mamiellaceae</taxon>
        <taxon>Micromonas</taxon>
    </lineage>
</organism>
<dbReference type="AlphaFoldDB" id="C1E5Z6"/>
<reference evidence="4 5" key="1">
    <citation type="journal article" date="2009" name="Science">
        <title>Green evolution and dynamic adaptations revealed by genomes of the marine picoeukaryotes Micromonas.</title>
        <authorList>
            <person name="Worden A.Z."/>
            <person name="Lee J.H."/>
            <person name="Mock T."/>
            <person name="Rouze P."/>
            <person name="Simmons M.P."/>
            <person name="Aerts A.L."/>
            <person name="Allen A.E."/>
            <person name="Cuvelier M.L."/>
            <person name="Derelle E."/>
            <person name="Everett M.V."/>
            <person name="Foulon E."/>
            <person name="Grimwood J."/>
            <person name="Gundlach H."/>
            <person name="Henrissat B."/>
            <person name="Napoli C."/>
            <person name="McDonald S.M."/>
            <person name="Parker M.S."/>
            <person name="Rombauts S."/>
            <person name="Salamov A."/>
            <person name="Von Dassow P."/>
            <person name="Badger J.H."/>
            <person name="Coutinho P.M."/>
            <person name="Demir E."/>
            <person name="Dubchak I."/>
            <person name="Gentemann C."/>
            <person name="Eikrem W."/>
            <person name="Gready J.E."/>
            <person name="John U."/>
            <person name="Lanier W."/>
            <person name="Lindquist E.A."/>
            <person name="Lucas S."/>
            <person name="Mayer K.F."/>
            <person name="Moreau H."/>
            <person name="Not F."/>
            <person name="Otillar R."/>
            <person name="Panaud O."/>
            <person name="Pangilinan J."/>
            <person name="Paulsen I."/>
            <person name="Piegu B."/>
            <person name="Poliakov A."/>
            <person name="Robbens S."/>
            <person name="Schmutz J."/>
            <person name="Toulza E."/>
            <person name="Wyss T."/>
            <person name="Zelensky A."/>
            <person name="Zhou K."/>
            <person name="Armbrust E.V."/>
            <person name="Bhattacharya D."/>
            <person name="Goodenough U.W."/>
            <person name="Van de Peer Y."/>
            <person name="Grigoriev I.V."/>
        </authorList>
    </citation>
    <scope>NUCLEOTIDE SEQUENCE [LARGE SCALE GENOMIC DNA]</scope>
    <source>
        <strain evidence="5">RCC299 / NOUM17</strain>
    </source>
</reference>
<dbReference type="SUPFAM" id="SSF52821">
    <property type="entry name" value="Rhodanese/Cell cycle control phosphatase"/>
    <property type="match status" value="1"/>
</dbReference>
<dbReference type="RefSeq" id="XP_002502463.1">
    <property type="nucleotide sequence ID" value="XM_002502417.1"/>
</dbReference>
<dbReference type="InterPro" id="IPR036873">
    <property type="entry name" value="Rhodanese-like_dom_sf"/>
</dbReference>
<dbReference type="PANTHER" id="PTHR44920">
    <property type="entry name" value="RHODANESE-LIKE DOMAIN-CONTAINING PROTEIN 14, CHLOROPLASTIC-RELATED"/>
    <property type="match status" value="1"/>
</dbReference>
<dbReference type="GO" id="GO:0009507">
    <property type="term" value="C:chloroplast"/>
    <property type="evidence" value="ECO:0007669"/>
    <property type="project" value="TreeGrafter"/>
</dbReference>
<evidence type="ECO:0000256" key="1">
    <source>
        <dbReference type="SAM" id="MobiDB-lite"/>
    </source>
</evidence>
<dbReference type="PANTHER" id="PTHR44920:SF1">
    <property type="entry name" value="RHODANESE-LIKE DOMAIN-CONTAINING PROTEIN 14, CHLOROPLASTIC"/>
    <property type="match status" value="1"/>
</dbReference>
<dbReference type="STRING" id="296587.C1E5Z6"/>
<dbReference type="CDD" id="cd00158">
    <property type="entry name" value="RHOD"/>
    <property type="match status" value="1"/>
</dbReference>
<keyword evidence="2" id="KW-0812">Transmembrane</keyword>
<gene>
    <name evidence="4" type="ORF">MICPUN_58490</name>
</gene>
<keyword evidence="2" id="KW-0472">Membrane</keyword>
<feature type="domain" description="Rhodanese" evidence="3">
    <location>
        <begin position="241"/>
        <end position="268"/>
    </location>
</feature>
<proteinExistence type="predicted"/>
<dbReference type="Proteomes" id="UP000002009">
    <property type="component" value="Chromosome 5"/>
</dbReference>
<dbReference type="PROSITE" id="PS50206">
    <property type="entry name" value="RHODANESE_3"/>
    <property type="match status" value="1"/>
</dbReference>
<evidence type="ECO:0000259" key="3">
    <source>
        <dbReference type="PROSITE" id="PS50206"/>
    </source>
</evidence>